<dbReference type="Proteomes" id="UP001205906">
    <property type="component" value="Unassembled WGS sequence"/>
</dbReference>
<proteinExistence type="inferred from homology"/>
<keyword evidence="5" id="KW-0963">Cytoplasm</keyword>
<evidence type="ECO:0000256" key="8">
    <source>
        <dbReference type="ARBA" id="ARBA00022691"/>
    </source>
</evidence>
<comment type="similarity">
    <text evidence="2">Belongs to the methyltransferase superfamily. L-isoaspartyl/D-aspartyl protein methyltransferase family.</text>
</comment>
<gene>
    <name evidence="12" type="ORF">NGM99_19755</name>
</gene>
<dbReference type="Pfam" id="PF01135">
    <property type="entry name" value="PCMT"/>
    <property type="match status" value="1"/>
</dbReference>
<dbReference type="InterPro" id="IPR029063">
    <property type="entry name" value="SAM-dependent_MTases_sf"/>
</dbReference>
<evidence type="ECO:0000256" key="11">
    <source>
        <dbReference type="ARBA" id="ARBA00031350"/>
    </source>
</evidence>
<evidence type="ECO:0000256" key="7">
    <source>
        <dbReference type="ARBA" id="ARBA00022679"/>
    </source>
</evidence>
<keyword evidence="13" id="KW-1185">Reference proteome</keyword>
<dbReference type="EC" id="2.1.1.77" evidence="3"/>
<dbReference type="CDD" id="cd02440">
    <property type="entry name" value="AdoMet_MTases"/>
    <property type="match status" value="1"/>
</dbReference>
<evidence type="ECO:0000256" key="9">
    <source>
        <dbReference type="ARBA" id="ARBA00030757"/>
    </source>
</evidence>
<keyword evidence="8" id="KW-0949">S-adenosyl-L-methionine</keyword>
<evidence type="ECO:0000256" key="10">
    <source>
        <dbReference type="ARBA" id="ARBA00031323"/>
    </source>
</evidence>
<dbReference type="NCBIfam" id="NF001453">
    <property type="entry name" value="PRK00312.1"/>
    <property type="match status" value="1"/>
</dbReference>
<comment type="caution">
    <text evidence="12">The sequence shown here is derived from an EMBL/GenBank/DDBJ whole genome shotgun (WGS) entry which is preliminary data.</text>
</comment>
<dbReference type="PANTHER" id="PTHR11579:SF0">
    <property type="entry name" value="PROTEIN-L-ISOASPARTATE(D-ASPARTATE) O-METHYLTRANSFERASE"/>
    <property type="match status" value="1"/>
</dbReference>
<evidence type="ECO:0000256" key="4">
    <source>
        <dbReference type="ARBA" id="ARBA00013346"/>
    </source>
</evidence>
<keyword evidence="6 12" id="KW-0489">Methyltransferase</keyword>
<comment type="subcellular location">
    <subcellularLocation>
        <location evidence="1">Cytoplasm</location>
    </subcellularLocation>
</comment>
<dbReference type="PANTHER" id="PTHR11579">
    <property type="entry name" value="PROTEIN-L-ISOASPARTATE O-METHYLTRANSFERASE"/>
    <property type="match status" value="1"/>
</dbReference>
<protein>
    <recommendedName>
        <fullName evidence="4">Protein-L-isoaspartate O-methyltransferase</fullName>
        <ecNumber evidence="3">2.1.1.77</ecNumber>
    </recommendedName>
    <alternativeName>
        <fullName evidence="11">L-isoaspartyl protein carboxyl methyltransferase</fullName>
    </alternativeName>
    <alternativeName>
        <fullName evidence="9">Protein L-isoaspartyl methyltransferase</fullName>
    </alternativeName>
    <alternativeName>
        <fullName evidence="10">Protein-beta-aspartate methyltransferase</fullName>
    </alternativeName>
</protein>
<keyword evidence="7 12" id="KW-0808">Transferase</keyword>
<dbReference type="SUPFAM" id="SSF53335">
    <property type="entry name" value="S-adenosyl-L-methionine-dependent methyltransferases"/>
    <property type="match status" value="1"/>
</dbReference>
<sequence>MNEAVAEREGFAAFLLRLRAQGLTPKNLIAAFESVARRAFLPEKFAHLAWAERMLPIDCGEATETPDLQALVIAHLAIEPGHRVLEVGSGTGYTAAVMGRLASRVHSIERWRKLADSAKTRVEGLGIGNVQIVHGDGSQGAKPGEGPFDRIVIWSSFENLPRAFVEQLATHGQMIAPVGPGDGVQMLTKLNKVGSRFDKEEIAPVRLQPMMRGAAAFL</sequence>
<evidence type="ECO:0000256" key="1">
    <source>
        <dbReference type="ARBA" id="ARBA00004496"/>
    </source>
</evidence>
<reference evidence="12 13" key="1">
    <citation type="submission" date="2022-06" db="EMBL/GenBank/DDBJ databases">
        <title>Mesorhizobium sp. strain RP14 Genome sequencing and assembly.</title>
        <authorList>
            <person name="Kim I."/>
        </authorList>
    </citation>
    <scope>NUCLEOTIDE SEQUENCE [LARGE SCALE GENOMIC DNA]</scope>
    <source>
        <strain evidence="13">RP14(2022)</strain>
    </source>
</reference>
<organism evidence="12 13">
    <name type="scientific">Mesorhizobium liriopis</name>
    <dbReference type="NCBI Taxonomy" id="2953882"/>
    <lineage>
        <taxon>Bacteria</taxon>
        <taxon>Pseudomonadati</taxon>
        <taxon>Pseudomonadota</taxon>
        <taxon>Alphaproteobacteria</taxon>
        <taxon>Hyphomicrobiales</taxon>
        <taxon>Phyllobacteriaceae</taxon>
        <taxon>Mesorhizobium</taxon>
    </lineage>
</organism>
<evidence type="ECO:0000313" key="13">
    <source>
        <dbReference type="Proteomes" id="UP001205906"/>
    </source>
</evidence>
<name>A0ABT1CB28_9HYPH</name>
<dbReference type="GO" id="GO:0004719">
    <property type="term" value="F:protein-L-isoaspartate (D-aspartate) O-methyltransferase activity"/>
    <property type="evidence" value="ECO:0007669"/>
    <property type="project" value="UniProtKB-EC"/>
</dbReference>
<dbReference type="InterPro" id="IPR000682">
    <property type="entry name" value="PCMT"/>
</dbReference>
<dbReference type="Gene3D" id="3.40.50.150">
    <property type="entry name" value="Vaccinia Virus protein VP39"/>
    <property type="match status" value="1"/>
</dbReference>
<dbReference type="EMBL" id="JAMXQS010000010">
    <property type="protein sequence ID" value="MCO6052027.1"/>
    <property type="molecule type" value="Genomic_DNA"/>
</dbReference>
<dbReference type="RefSeq" id="WP_252822169.1">
    <property type="nucleotide sequence ID" value="NZ_JAMXQS010000010.1"/>
</dbReference>
<dbReference type="GO" id="GO:0032259">
    <property type="term" value="P:methylation"/>
    <property type="evidence" value="ECO:0007669"/>
    <property type="project" value="UniProtKB-KW"/>
</dbReference>
<evidence type="ECO:0000256" key="2">
    <source>
        <dbReference type="ARBA" id="ARBA00005369"/>
    </source>
</evidence>
<evidence type="ECO:0000313" key="12">
    <source>
        <dbReference type="EMBL" id="MCO6052027.1"/>
    </source>
</evidence>
<evidence type="ECO:0000256" key="6">
    <source>
        <dbReference type="ARBA" id="ARBA00022603"/>
    </source>
</evidence>
<accession>A0ABT1CB28</accession>
<evidence type="ECO:0000256" key="5">
    <source>
        <dbReference type="ARBA" id="ARBA00022490"/>
    </source>
</evidence>
<evidence type="ECO:0000256" key="3">
    <source>
        <dbReference type="ARBA" id="ARBA00011890"/>
    </source>
</evidence>